<evidence type="ECO:0000259" key="11">
    <source>
        <dbReference type="Pfam" id="PF00535"/>
    </source>
</evidence>
<feature type="domain" description="Glycosyltransferase 2-like" evidence="11">
    <location>
        <begin position="6"/>
        <end position="103"/>
    </location>
</feature>
<dbReference type="CAZy" id="GT2">
    <property type="family name" value="Glycosyltransferase Family 2"/>
</dbReference>
<comment type="function">
    <text evidence="6">Catalyzes the glycosylation of 4,4'-diaponeurosporenoate, i.e. the esterification of glucose at the C1'' position with the carboxyl group of 4,4'-diaponeurosporenic acid, to form glycosyl-4,4'-diaponeurosporenoate. This is a step in the biosynthesis of staphyloxanthin, an orange pigment present in most staphylococci strains.</text>
</comment>
<dbReference type="Gene3D" id="3.90.550.10">
    <property type="entry name" value="Spore Coat Polysaccharide Biosynthesis Protein SpsA, Chain A"/>
    <property type="match status" value="1"/>
</dbReference>
<dbReference type="InterPro" id="IPR001173">
    <property type="entry name" value="Glyco_trans_2-like"/>
</dbReference>
<feature type="transmembrane region" description="Helical" evidence="10">
    <location>
        <begin position="217"/>
        <end position="236"/>
    </location>
</feature>
<dbReference type="STRING" id="65393.PCC7424_3556"/>
<keyword evidence="3" id="KW-0328">Glycosyltransferase</keyword>
<evidence type="ECO:0000256" key="4">
    <source>
        <dbReference type="ARBA" id="ARBA00022679"/>
    </source>
</evidence>
<dbReference type="OrthoDB" id="9810303at2"/>
<keyword evidence="5 10" id="KW-0472">Membrane</keyword>
<sequence length="244" mass="27719">MTCRVSIIIPTLNEAATLERTLRCLTVLSPLPWEILIIDGNSEDETVSIAQNANISVFISSERGRAQQMNQGAEIATGDVLCFLHADTFVPDDLIEIIDRTLADKTIAGGGFISLMTGKTKTRWFFSSLNTLKTFILPFLFRPFLFFKGFRLLFGDQVMFCRRDDFLACGGFDPLLPIMEDADLCLKLTRYGRICQINRIVISSDRRVTKLGETKALAIYFYIAFLWFFGVSHTHLKQFYAEIR</sequence>
<keyword evidence="13" id="KW-1185">Reference proteome</keyword>
<evidence type="ECO:0000313" key="13">
    <source>
        <dbReference type="Proteomes" id="UP000002384"/>
    </source>
</evidence>
<keyword evidence="2" id="KW-1003">Cell membrane</keyword>
<comment type="pathway">
    <text evidence="7">Carotenoid biosynthesis; staphyloxanthin biosynthesis; staphyloxanthin from farnesyl diphosphate: step 4/5.</text>
</comment>
<dbReference type="PANTHER" id="PTHR43646:SF2">
    <property type="entry name" value="GLYCOSYLTRANSFERASE 2-LIKE DOMAIN-CONTAINING PROTEIN"/>
    <property type="match status" value="1"/>
</dbReference>
<dbReference type="Proteomes" id="UP000002384">
    <property type="component" value="Chromosome"/>
</dbReference>
<evidence type="ECO:0000256" key="6">
    <source>
        <dbReference type="ARBA" id="ARBA00037281"/>
    </source>
</evidence>
<evidence type="ECO:0000256" key="10">
    <source>
        <dbReference type="SAM" id="Phobius"/>
    </source>
</evidence>
<evidence type="ECO:0000256" key="8">
    <source>
        <dbReference type="ARBA" id="ARBA00038120"/>
    </source>
</evidence>
<dbReference type="HOGENOM" id="CLU_025996_17_3_3"/>
<organism evidence="12 13">
    <name type="scientific">Gloeothece citriformis (strain PCC 7424)</name>
    <name type="common">Cyanothece sp. (strain PCC 7424)</name>
    <dbReference type="NCBI Taxonomy" id="65393"/>
    <lineage>
        <taxon>Bacteria</taxon>
        <taxon>Bacillati</taxon>
        <taxon>Cyanobacteriota</taxon>
        <taxon>Cyanophyceae</taxon>
        <taxon>Oscillatoriophycideae</taxon>
        <taxon>Chroococcales</taxon>
        <taxon>Aphanothecaceae</taxon>
        <taxon>Gloeothece</taxon>
        <taxon>Gloeothece citriformis</taxon>
    </lineage>
</organism>
<dbReference type="GO" id="GO:0016757">
    <property type="term" value="F:glycosyltransferase activity"/>
    <property type="evidence" value="ECO:0007669"/>
    <property type="project" value="UniProtKB-KW"/>
</dbReference>
<dbReference type="GO" id="GO:0005886">
    <property type="term" value="C:plasma membrane"/>
    <property type="evidence" value="ECO:0007669"/>
    <property type="project" value="UniProtKB-SubCell"/>
</dbReference>
<accession>B7KGL9</accession>
<evidence type="ECO:0000256" key="9">
    <source>
        <dbReference type="ARBA" id="ARBA00040345"/>
    </source>
</evidence>
<evidence type="ECO:0000256" key="2">
    <source>
        <dbReference type="ARBA" id="ARBA00022475"/>
    </source>
</evidence>
<gene>
    <name evidence="12" type="ordered locus">PCC7424_3556</name>
</gene>
<dbReference type="Pfam" id="PF00535">
    <property type="entry name" value="Glycos_transf_2"/>
    <property type="match status" value="1"/>
</dbReference>
<dbReference type="eggNOG" id="COG1215">
    <property type="taxonomic scope" value="Bacteria"/>
</dbReference>
<reference evidence="13" key="1">
    <citation type="journal article" date="2011" name="MBio">
        <title>Novel metabolic attributes of the genus Cyanothece, comprising a group of unicellular nitrogen-fixing Cyanobacteria.</title>
        <authorList>
            <person name="Bandyopadhyay A."/>
            <person name="Elvitigala T."/>
            <person name="Welsh E."/>
            <person name="Stockel J."/>
            <person name="Liberton M."/>
            <person name="Min H."/>
            <person name="Sherman L.A."/>
            <person name="Pakrasi H.B."/>
        </authorList>
    </citation>
    <scope>NUCLEOTIDE SEQUENCE [LARGE SCALE GENOMIC DNA]</scope>
    <source>
        <strain evidence="13">PCC 7424</strain>
    </source>
</reference>
<name>B7KGL9_GLOC7</name>
<dbReference type="InterPro" id="IPR029044">
    <property type="entry name" value="Nucleotide-diphossugar_trans"/>
</dbReference>
<feature type="transmembrane region" description="Helical" evidence="10">
    <location>
        <begin position="124"/>
        <end position="145"/>
    </location>
</feature>
<evidence type="ECO:0000256" key="5">
    <source>
        <dbReference type="ARBA" id="ARBA00023136"/>
    </source>
</evidence>
<evidence type="ECO:0000313" key="12">
    <source>
        <dbReference type="EMBL" id="ACK71946.1"/>
    </source>
</evidence>
<proteinExistence type="inferred from homology"/>
<dbReference type="NCBIfam" id="TIGR04283">
    <property type="entry name" value="glyco_like_mftF"/>
    <property type="match status" value="1"/>
</dbReference>
<dbReference type="SUPFAM" id="SSF53448">
    <property type="entry name" value="Nucleotide-diphospho-sugar transferases"/>
    <property type="match status" value="1"/>
</dbReference>
<keyword evidence="10" id="KW-1133">Transmembrane helix</keyword>
<dbReference type="RefSeq" id="WP_015955539.1">
    <property type="nucleotide sequence ID" value="NC_011729.1"/>
</dbReference>
<dbReference type="InterPro" id="IPR026461">
    <property type="entry name" value="Trfase_2_rSAM/seldom_assoc"/>
</dbReference>
<dbReference type="CDD" id="cd02522">
    <property type="entry name" value="GT_2_like_a"/>
    <property type="match status" value="1"/>
</dbReference>
<dbReference type="PANTHER" id="PTHR43646">
    <property type="entry name" value="GLYCOSYLTRANSFERASE"/>
    <property type="match status" value="1"/>
</dbReference>
<dbReference type="KEGG" id="cyc:PCC7424_3556"/>
<evidence type="ECO:0000256" key="7">
    <source>
        <dbReference type="ARBA" id="ARBA00037904"/>
    </source>
</evidence>
<comment type="subcellular location">
    <subcellularLocation>
        <location evidence="1">Cell membrane</location>
    </subcellularLocation>
</comment>
<comment type="similarity">
    <text evidence="8">Belongs to the glycosyltransferase 2 family. CrtQ subfamily.</text>
</comment>
<keyword evidence="4 12" id="KW-0808">Transferase</keyword>
<dbReference type="EMBL" id="CP001291">
    <property type="protein sequence ID" value="ACK71946.1"/>
    <property type="molecule type" value="Genomic_DNA"/>
</dbReference>
<protein>
    <recommendedName>
        <fullName evidence="9">4,4'-diaponeurosporenoate glycosyltransferase</fullName>
    </recommendedName>
</protein>
<evidence type="ECO:0000256" key="3">
    <source>
        <dbReference type="ARBA" id="ARBA00022676"/>
    </source>
</evidence>
<dbReference type="AlphaFoldDB" id="B7KGL9"/>
<keyword evidence="10" id="KW-0812">Transmembrane</keyword>
<evidence type="ECO:0000256" key="1">
    <source>
        <dbReference type="ARBA" id="ARBA00004236"/>
    </source>
</evidence>